<dbReference type="AlphaFoldDB" id="A0A9J5ZLW9"/>
<proteinExistence type="predicted"/>
<dbReference type="EMBL" id="JACXVP010000004">
    <property type="protein sequence ID" value="KAG5613131.1"/>
    <property type="molecule type" value="Genomic_DNA"/>
</dbReference>
<dbReference type="PANTHER" id="PTHR32176:SF102">
    <property type="entry name" value="PATATIN"/>
    <property type="match status" value="1"/>
</dbReference>
<name>A0A9J5ZLW9_SOLCO</name>
<comment type="caution">
    <text evidence="1">The sequence shown here is derived from an EMBL/GenBank/DDBJ whole genome shotgun (WGS) entry which is preliminary data.</text>
</comment>
<organism evidence="1 2">
    <name type="scientific">Solanum commersonii</name>
    <name type="common">Commerson's wild potato</name>
    <name type="synonym">Commerson's nightshade</name>
    <dbReference type="NCBI Taxonomy" id="4109"/>
    <lineage>
        <taxon>Eukaryota</taxon>
        <taxon>Viridiplantae</taxon>
        <taxon>Streptophyta</taxon>
        <taxon>Embryophyta</taxon>
        <taxon>Tracheophyta</taxon>
        <taxon>Spermatophyta</taxon>
        <taxon>Magnoliopsida</taxon>
        <taxon>eudicotyledons</taxon>
        <taxon>Gunneridae</taxon>
        <taxon>Pentapetalae</taxon>
        <taxon>asterids</taxon>
        <taxon>lamiids</taxon>
        <taxon>Solanales</taxon>
        <taxon>Solanaceae</taxon>
        <taxon>Solanoideae</taxon>
        <taxon>Solaneae</taxon>
        <taxon>Solanum</taxon>
    </lineage>
</organism>
<dbReference type="Proteomes" id="UP000824120">
    <property type="component" value="Chromosome 4"/>
</dbReference>
<dbReference type="PANTHER" id="PTHR32176">
    <property type="entry name" value="XYLOSE ISOMERASE"/>
    <property type="match status" value="1"/>
</dbReference>
<protein>
    <submittedName>
        <fullName evidence="1">Uncharacterized protein</fullName>
    </submittedName>
</protein>
<dbReference type="OrthoDB" id="1658288at2759"/>
<sequence length="60" mass="6534">MDCVVVNSEWVFCPAREALVATSQVTKQIMAGNPDFFPIKPIDYGRFLVISVGTGSAKVE</sequence>
<accession>A0A9J5ZLW9</accession>
<gene>
    <name evidence="1" type="ORF">H5410_024412</name>
</gene>
<evidence type="ECO:0000313" key="1">
    <source>
        <dbReference type="EMBL" id="KAG5613131.1"/>
    </source>
</evidence>
<dbReference type="GO" id="GO:0047372">
    <property type="term" value="F:monoacylglycerol lipase activity"/>
    <property type="evidence" value="ECO:0007669"/>
    <property type="project" value="TreeGrafter"/>
</dbReference>
<evidence type="ECO:0000313" key="2">
    <source>
        <dbReference type="Proteomes" id="UP000824120"/>
    </source>
</evidence>
<keyword evidence="2" id="KW-1185">Reference proteome</keyword>
<reference evidence="1 2" key="1">
    <citation type="submission" date="2020-09" db="EMBL/GenBank/DDBJ databases">
        <title>De no assembly of potato wild relative species, Solanum commersonii.</title>
        <authorList>
            <person name="Cho K."/>
        </authorList>
    </citation>
    <scope>NUCLEOTIDE SEQUENCE [LARGE SCALE GENOMIC DNA]</scope>
    <source>
        <strain evidence="1">LZ3.2</strain>
        <tissue evidence="1">Leaf</tissue>
    </source>
</reference>
<dbReference type="GO" id="GO:0004620">
    <property type="term" value="F:phospholipase activity"/>
    <property type="evidence" value="ECO:0007669"/>
    <property type="project" value="TreeGrafter"/>
</dbReference>